<dbReference type="Proteomes" id="UP000230709">
    <property type="component" value="Chromosome"/>
</dbReference>
<dbReference type="CDD" id="cd04301">
    <property type="entry name" value="NAT_SF"/>
    <property type="match status" value="1"/>
</dbReference>
<dbReference type="Gene3D" id="3.40.630.30">
    <property type="match status" value="1"/>
</dbReference>
<keyword evidence="3" id="KW-1185">Reference proteome</keyword>
<accession>A0A2D2CXM2</accession>
<proteinExistence type="predicted"/>
<dbReference type="InterPro" id="IPR000182">
    <property type="entry name" value="GNAT_dom"/>
</dbReference>
<organism evidence="2 3">
    <name type="scientific">Methylosinus trichosporium (strain ATCC 35070 / NCIMB 11131 / UNIQEM 75 / OB3b)</name>
    <dbReference type="NCBI Taxonomy" id="595536"/>
    <lineage>
        <taxon>Bacteria</taxon>
        <taxon>Pseudomonadati</taxon>
        <taxon>Pseudomonadota</taxon>
        <taxon>Alphaproteobacteria</taxon>
        <taxon>Hyphomicrobiales</taxon>
        <taxon>Methylocystaceae</taxon>
        <taxon>Methylosinus</taxon>
    </lineage>
</organism>
<evidence type="ECO:0000313" key="2">
    <source>
        <dbReference type="EMBL" id="ATQ67389.1"/>
    </source>
</evidence>
<dbReference type="STRING" id="595536.GCA_000178815_04083"/>
<evidence type="ECO:0000313" key="3">
    <source>
        <dbReference type="Proteomes" id="UP000230709"/>
    </source>
</evidence>
<dbReference type="SUPFAM" id="SSF55729">
    <property type="entry name" value="Acyl-CoA N-acyltransferases (Nat)"/>
    <property type="match status" value="1"/>
</dbReference>
<feature type="domain" description="N-acetyltransferase" evidence="1">
    <location>
        <begin position="18"/>
        <end position="180"/>
    </location>
</feature>
<dbReference type="Pfam" id="PF00583">
    <property type="entry name" value="Acetyltransf_1"/>
    <property type="match status" value="1"/>
</dbReference>
<protein>
    <submittedName>
        <fullName evidence="2">N-acetyltransferase</fullName>
    </submittedName>
</protein>
<dbReference type="InterPro" id="IPR016181">
    <property type="entry name" value="Acyl_CoA_acyltransferase"/>
</dbReference>
<sequence length="180" mass="19748">MDREPQACSRTTGKILSISIRRLGRADAASFHALRLEGFRLHEREFRFAPEDEAGLSLEEVAARLEHDAVFGAFDGDALVGVAGLAFSTGAKTRHKALVWGMYLREAYRGAGVADRLMSALMGEARGRVEMVTLTVIAGNARAQRVYERWGFATYGAEPRAVRTAAGEYLDEALMALRLD</sequence>
<dbReference type="PANTHER" id="PTHR43072">
    <property type="entry name" value="N-ACETYLTRANSFERASE"/>
    <property type="match status" value="1"/>
</dbReference>
<evidence type="ECO:0000259" key="1">
    <source>
        <dbReference type="PROSITE" id="PS51186"/>
    </source>
</evidence>
<gene>
    <name evidence="2" type="ORF">CQW49_05375</name>
</gene>
<reference evidence="3" key="1">
    <citation type="submission" date="2017-10" db="EMBL/GenBank/DDBJ databases">
        <title>Completed PacBio SMRT sequence of Methylosinus trichosporium OB3b reveals presence of a third large plasmid.</title>
        <authorList>
            <person name="Charles T.C."/>
            <person name="Lynch M.D.J."/>
            <person name="Heil J.R."/>
            <person name="Cheng J."/>
        </authorList>
    </citation>
    <scope>NUCLEOTIDE SEQUENCE [LARGE SCALE GENOMIC DNA]</scope>
    <source>
        <strain evidence="3">OB3b</strain>
    </source>
</reference>
<dbReference type="GO" id="GO:0016747">
    <property type="term" value="F:acyltransferase activity, transferring groups other than amino-acyl groups"/>
    <property type="evidence" value="ECO:0007669"/>
    <property type="project" value="InterPro"/>
</dbReference>
<name>A0A2D2CXM2_METT3</name>
<dbReference type="PANTHER" id="PTHR43072:SF60">
    <property type="entry name" value="L-2,4-DIAMINOBUTYRIC ACID ACETYLTRANSFERASE"/>
    <property type="match status" value="1"/>
</dbReference>
<keyword evidence="2" id="KW-0808">Transferase</keyword>
<dbReference type="KEGG" id="mtw:CQW49_05375"/>
<dbReference type="EMBL" id="CP023737">
    <property type="protein sequence ID" value="ATQ67389.1"/>
    <property type="molecule type" value="Genomic_DNA"/>
</dbReference>
<dbReference type="PROSITE" id="PS51186">
    <property type="entry name" value="GNAT"/>
    <property type="match status" value="1"/>
</dbReference>
<dbReference type="AlphaFoldDB" id="A0A2D2CXM2"/>